<name>A0A8D4VQI0_9GAMM</name>
<dbReference type="Pfam" id="PF13875">
    <property type="entry name" value="DUF4202"/>
    <property type="match status" value="1"/>
</dbReference>
<dbReference type="EMBL" id="AP019782">
    <property type="protein sequence ID" value="BBL71402.1"/>
    <property type="molecule type" value="Genomic_DNA"/>
</dbReference>
<accession>A0A8D4VQI0</accession>
<dbReference type="Proteomes" id="UP000824988">
    <property type="component" value="Chromosome"/>
</dbReference>
<evidence type="ECO:0008006" key="3">
    <source>
        <dbReference type="Google" id="ProtNLM"/>
    </source>
</evidence>
<reference evidence="1" key="1">
    <citation type="submission" date="2019-06" db="EMBL/GenBank/DDBJ databases">
        <title>Complete genome sequence of Methylogaea oryzae strain JCM16910.</title>
        <authorList>
            <person name="Asakawa S."/>
        </authorList>
    </citation>
    <scope>NUCLEOTIDE SEQUENCE</scope>
    <source>
        <strain evidence="1">E10</strain>
    </source>
</reference>
<keyword evidence="2" id="KW-1185">Reference proteome</keyword>
<organism evidence="1 2">
    <name type="scientific">Methylogaea oryzae</name>
    <dbReference type="NCBI Taxonomy" id="1295382"/>
    <lineage>
        <taxon>Bacteria</taxon>
        <taxon>Pseudomonadati</taxon>
        <taxon>Pseudomonadota</taxon>
        <taxon>Gammaproteobacteria</taxon>
        <taxon>Methylococcales</taxon>
        <taxon>Methylococcaceae</taxon>
        <taxon>Methylogaea</taxon>
    </lineage>
</organism>
<evidence type="ECO:0000313" key="2">
    <source>
        <dbReference type="Proteomes" id="UP000824988"/>
    </source>
</evidence>
<protein>
    <recommendedName>
        <fullName evidence="3">DUF4202 domain-containing protein</fullName>
    </recommendedName>
</protein>
<evidence type="ECO:0000313" key="1">
    <source>
        <dbReference type="EMBL" id="BBL71402.1"/>
    </source>
</evidence>
<dbReference type="KEGG" id="moz:MoryE10_20080"/>
<dbReference type="RefSeq" id="WP_221046966.1">
    <property type="nucleotide sequence ID" value="NZ_AP019782.1"/>
</dbReference>
<sequence length="197" mass="22457">MVVSENFGRAIALIDAANGEDPNRESWQGREWPKELLYSQRMSEWLERLAPDADEAVRLAARAQHIRRWMVPRDSYPKTREGYLRWRTGLYEFHAETAGALLAQAGYGEETVERVGRMLRKRGLKREADTQLIEDVACLVFLEHYFGGFAPGHDEAKVVDIVRKTWKKMSDTARQAALGLNLSDDVRRLVALALAEA</sequence>
<gene>
    <name evidence="1" type="ORF">MoryE10_20080</name>
</gene>
<proteinExistence type="predicted"/>
<dbReference type="InterPro" id="IPR025255">
    <property type="entry name" value="DUF4202"/>
</dbReference>
<dbReference type="PANTHER" id="PTHR41729">
    <property type="entry name" value="GLUTAMYL-TRNA SYNTHETASE"/>
    <property type="match status" value="1"/>
</dbReference>
<dbReference type="AlphaFoldDB" id="A0A8D4VQI0"/>
<dbReference type="PANTHER" id="PTHR41729:SF1">
    <property type="entry name" value="GLUTAMYL-TRNA SYNTHETASE"/>
    <property type="match status" value="1"/>
</dbReference>